<dbReference type="RefSeq" id="WP_405284958.1">
    <property type="nucleotide sequence ID" value="NZ_CP144380.1"/>
</dbReference>
<dbReference type="Proteomes" id="UP001484239">
    <property type="component" value="Unassembled WGS sequence"/>
</dbReference>
<dbReference type="InterPro" id="IPR046038">
    <property type="entry name" value="DUF5996"/>
</dbReference>
<gene>
    <name evidence="1" type="ORF">WI372_04655</name>
</gene>
<proteinExistence type="predicted"/>
<keyword evidence="2" id="KW-1185">Reference proteome</keyword>
<accession>A0ABU9E7Z7</accession>
<dbReference type="EMBL" id="JBBHLI010000002">
    <property type="protein sequence ID" value="MEK9500258.1"/>
    <property type="molecule type" value="Genomic_DNA"/>
</dbReference>
<reference evidence="1 2" key="1">
    <citation type="submission" date="2024-02" db="EMBL/GenBank/DDBJ databases">
        <title>A novel Gemmatimonadota bacterium.</title>
        <authorList>
            <person name="Du Z.-J."/>
            <person name="Ye Y.-Q."/>
        </authorList>
    </citation>
    <scope>NUCLEOTIDE SEQUENCE [LARGE SCALE GENOMIC DNA]</scope>
    <source>
        <strain evidence="1 2">DH-20</strain>
    </source>
</reference>
<sequence length="317" mass="35384">MNDLDRRALNWPALPHAEWKDTQATLHMWLQIVGKVRVALAPWTNQQWHTTLHLTSRGLTSRPIPGGSGTVQIDFDLIDHQLLLAGSDGRRGRVALEPRSVADFYHALMAELAALGVEVEIHGSPNEVAEPIPFAENERDGSYDAVWVERYFQVLSSSGRVFEDFRGEFTGKCSPVHLFWGGMDLAVTRFSGRRAPEHPGGIPHLPDWVTREAYSHEVSSAGFWPGGEQHPHPFFYSYAYPTPADFSSARVEPDTAIWHADMGEFILPWDDVRLAEDPEATVMAFLRSTYAAAADLGQWDRGALEWGEGERPPVGGF</sequence>
<organism evidence="1 2">
    <name type="scientific">Gaopeijia maritima</name>
    <dbReference type="NCBI Taxonomy" id="3119007"/>
    <lineage>
        <taxon>Bacteria</taxon>
        <taxon>Pseudomonadati</taxon>
        <taxon>Gemmatimonadota</taxon>
        <taxon>Longimicrobiia</taxon>
        <taxon>Gaopeijiales</taxon>
        <taxon>Gaopeijiaceae</taxon>
        <taxon>Gaopeijia</taxon>
    </lineage>
</organism>
<dbReference type="Pfam" id="PF19459">
    <property type="entry name" value="DUF5996"/>
    <property type="match status" value="1"/>
</dbReference>
<name>A0ABU9E7Z7_9BACT</name>
<protein>
    <submittedName>
        <fullName evidence="1">DUF5996 family protein</fullName>
    </submittedName>
</protein>
<evidence type="ECO:0000313" key="1">
    <source>
        <dbReference type="EMBL" id="MEK9500258.1"/>
    </source>
</evidence>
<comment type="caution">
    <text evidence="1">The sequence shown here is derived from an EMBL/GenBank/DDBJ whole genome shotgun (WGS) entry which is preliminary data.</text>
</comment>
<evidence type="ECO:0000313" key="2">
    <source>
        <dbReference type="Proteomes" id="UP001484239"/>
    </source>
</evidence>